<proteinExistence type="predicted"/>
<name>A0A7S1LEA7_NEODS</name>
<dbReference type="AlphaFoldDB" id="A0A7S1LEA7"/>
<sequence length="331" mass="35001">MPEWLMQCLSNGGRAPTPVALKHLQADVAAAAKSAGATAFADLLAGGAAAAAMATIAAAHKSSVALDTQGTWLSLAAPTNKGSPPPAESTTTAEWRSALTAYPPTKETEGQASLTMSDPRWLEVAKSAPWKTALSLAAHAVAGKTAVDRDGMRTLTSFGVAFIRAHRAAASGRDVAAAHGAKDASRRHFWAECLALLSTAGSLQRPPMRGLPYTFVVEALGGSVGSWRAAFAAFSVFQEQNFTRVTHPHAYLSLLRATKGHRGTPELRAAIVASLIAEDRRRRFAPSRLLMVAGPLLRATQSADEADNLWAALQQARPDVFSDDVRETLRM</sequence>
<organism evidence="1">
    <name type="scientific">Neobodo designis</name>
    <name type="common">Flagellated protozoan</name>
    <name type="synonym">Bodo designis</name>
    <dbReference type="NCBI Taxonomy" id="312471"/>
    <lineage>
        <taxon>Eukaryota</taxon>
        <taxon>Discoba</taxon>
        <taxon>Euglenozoa</taxon>
        <taxon>Kinetoplastea</taxon>
        <taxon>Metakinetoplastina</taxon>
        <taxon>Neobodonida</taxon>
        <taxon>Neobodo</taxon>
    </lineage>
</organism>
<dbReference type="EMBL" id="HBGF01011099">
    <property type="protein sequence ID" value="CAD9101295.1"/>
    <property type="molecule type" value="Transcribed_RNA"/>
</dbReference>
<protein>
    <submittedName>
        <fullName evidence="1">Uncharacterized protein</fullName>
    </submittedName>
</protein>
<evidence type="ECO:0000313" key="1">
    <source>
        <dbReference type="EMBL" id="CAD9101295.1"/>
    </source>
</evidence>
<accession>A0A7S1LEA7</accession>
<gene>
    <name evidence="1" type="ORF">NDES1114_LOCUS7371</name>
</gene>
<reference evidence="1" key="1">
    <citation type="submission" date="2021-01" db="EMBL/GenBank/DDBJ databases">
        <authorList>
            <person name="Corre E."/>
            <person name="Pelletier E."/>
            <person name="Niang G."/>
            <person name="Scheremetjew M."/>
            <person name="Finn R."/>
            <person name="Kale V."/>
            <person name="Holt S."/>
            <person name="Cochrane G."/>
            <person name="Meng A."/>
            <person name="Brown T."/>
            <person name="Cohen L."/>
        </authorList>
    </citation>
    <scope>NUCLEOTIDE SEQUENCE</scope>
    <source>
        <strain evidence="1">CCAP 1951/1</strain>
    </source>
</reference>